<dbReference type="Pfam" id="PF00619">
    <property type="entry name" value="CARD"/>
    <property type="match status" value="1"/>
</dbReference>
<keyword evidence="3" id="KW-0399">Innate immunity</keyword>
<reference evidence="8" key="2">
    <citation type="submission" date="2025-08" db="UniProtKB">
        <authorList>
            <consortium name="Ensembl"/>
        </authorList>
    </citation>
    <scope>IDENTIFICATION</scope>
</reference>
<evidence type="ECO:0000313" key="8">
    <source>
        <dbReference type="Ensembl" id="ENSAPLP00000026264.1"/>
    </source>
</evidence>
<keyword evidence="2" id="KW-0963">Cytoplasm</keyword>
<dbReference type="InterPro" id="IPR033516">
    <property type="entry name" value="CARD8/ASC/NALP1_CARD"/>
</dbReference>
<evidence type="ECO:0000256" key="4">
    <source>
        <dbReference type="ARBA" id="ARBA00022859"/>
    </source>
</evidence>
<evidence type="ECO:0000256" key="2">
    <source>
        <dbReference type="ARBA" id="ARBA00022490"/>
    </source>
</evidence>
<feature type="compositionally biased region" description="Low complexity" evidence="6">
    <location>
        <begin position="11"/>
        <end position="22"/>
    </location>
</feature>
<dbReference type="InterPro" id="IPR001315">
    <property type="entry name" value="CARD"/>
</dbReference>
<evidence type="ECO:0000256" key="5">
    <source>
        <dbReference type="ARBA" id="ARBA00023198"/>
    </source>
</evidence>
<dbReference type="FunFam" id="1.10.533.10:FF:000013">
    <property type="entry name" value="Apoptosis-associated speck-like protein containing a CARD"/>
    <property type="match status" value="1"/>
</dbReference>
<feature type="domain" description="CARD" evidence="7">
    <location>
        <begin position="127"/>
        <end position="216"/>
    </location>
</feature>
<evidence type="ECO:0000259" key="7">
    <source>
        <dbReference type="PROSITE" id="PS50209"/>
    </source>
</evidence>
<dbReference type="GO" id="GO:0005829">
    <property type="term" value="C:cytosol"/>
    <property type="evidence" value="ECO:0007669"/>
    <property type="project" value="UniProtKB-SubCell"/>
</dbReference>
<sequence length="226" mass="25161">MLPLFGDIDKSTSPSSGSNTRSGAICMSCRAEEVRQYWVLLTPVLTLATRASWSSSPRAACECMKTSSSWAQGLHISACSRYCGFPGYPCTHPSLVLTSKGNINTGGLSLAKLAAAPNHSPFCTCPACAPGQHFVEKHREQLIQRVTSVDSILDRLYMRVLNDEQYNHIRANSIRQEKMRLLYDFMSSWDTKCKDLFLRVLEETNPHLIQDLKDREGQPEDDGGSK</sequence>
<dbReference type="Proteomes" id="UP000016666">
    <property type="component" value="Unassembled WGS sequence"/>
</dbReference>
<dbReference type="AlphaFoldDB" id="A0A493TK84"/>
<reference evidence="8" key="3">
    <citation type="submission" date="2025-09" db="UniProtKB">
        <authorList>
            <consortium name="Ensembl"/>
        </authorList>
    </citation>
    <scope>IDENTIFICATION</scope>
</reference>
<dbReference type="GO" id="GO:0006954">
    <property type="term" value="P:inflammatory response"/>
    <property type="evidence" value="ECO:0007669"/>
    <property type="project" value="UniProtKB-KW"/>
</dbReference>
<name>A0A493TK84_ANAPP</name>
<reference evidence="9" key="1">
    <citation type="submission" date="2017-10" db="EMBL/GenBank/DDBJ databases">
        <title>A new Pekin duck reference genome.</title>
        <authorList>
            <person name="Hou Z.-C."/>
            <person name="Zhou Z.-K."/>
            <person name="Zhu F."/>
            <person name="Hou S.-S."/>
        </authorList>
    </citation>
    <scope>NUCLEOTIDE SEQUENCE [LARGE SCALE GENOMIC DNA]</scope>
</reference>
<evidence type="ECO:0000313" key="9">
    <source>
        <dbReference type="Proteomes" id="UP000016666"/>
    </source>
</evidence>
<dbReference type="GO" id="GO:0042981">
    <property type="term" value="P:regulation of apoptotic process"/>
    <property type="evidence" value="ECO:0007669"/>
    <property type="project" value="InterPro"/>
</dbReference>
<dbReference type="GeneTree" id="ENSGT00940000168550"/>
<dbReference type="InterPro" id="IPR011029">
    <property type="entry name" value="DEATH-like_dom_sf"/>
</dbReference>
<keyword evidence="4" id="KW-0391">Immunity</keyword>
<comment type="subcellular location">
    <subcellularLocation>
        <location evidence="1">Cytoplasm</location>
        <location evidence="1">Cytosol</location>
    </subcellularLocation>
</comment>
<accession>A0A493TK84</accession>
<dbReference type="PANTHER" id="PTHR46985">
    <property type="entry name" value="NACHT, LRR AND PYD DOMAINS-CONTAINING PROTEIN 1"/>
    <property type="match status" value="1"/>
</dbReference>
<evidence type="ECO:0000256" key="3">
    <source>
        <dbReference type="ARBA" id="ARBA00022588"/>
    </source>
</evidence>
<feature type="region of interest" description="Disordered" evidence="6">
    <location>
        <begin position="1"/>
        <end position="22"/>
    </location>
</feature>
<proteinExistence type="predicted"/>
<dbReference type="Ensembl" id="ENSAPLT00000038954.1">
    <property type="protein sequence ID" value="ENSAPLP00000026264.1"/>
    <property type="gene ID" value="ENSAPLG00000026622.1"/>
</dbReference>
<evidence type="ECO:0000256" key="1">
    <source>
        <dbReference type="ARBA" id="ARBA00004514"/>
    </source>
</evidence>
<organism evidence="8 9">
    <name type="scientific">Anas platyrhynchos platyrhynchos</name>
    <name type="common">Northern mallard</name>
    <dbReference type="NCBI Taxonomy" id="8840"/>
    <lineage>
        <taxon>Eukaryota</taxon>
        <taxon>Metazoa</taxon>
        <taxon>Chordata</taxon>
        <taxon>Craniata</taxon>
        <taxon>Vertebrata</taxon>
        <taxon>Euteleostomi</taxon>
        <taxon>Archelosauria</taxon>
        <taxon>Archosauria</taxon>
        <taxon>Dinosauria</taxon>
        <taxon>Saurischia</taxon>
        <taxon>Theropoda</taxon>
        <taxon>Coelurosauria</taxon>
        <taxon>Aves</taxon>
        <taxon>Neognathae</taxon>
        <taxon>Galloanserae</taxon>
        <taxon>Anseriformes</taxon>
        <taxon>Anatidae</taxon>
        <taxon>Anatinae</taxon>
        <taxon>Anas</taxon>
    </lineage>
</organism>
<dbReference type="InterPro" id="IPR051249">
    <property type="entry name" value="NLRP_Inflammasome"/>
</dbReference>
<protein>
    <recommendedName>
        <fullName evidence="7">CARD domain-containing protein</fullName>
    </recommendedName>
</protein>
<dbReference type="PROSITE" id="PS50209">
    <property type="entry name" value="CARD"/>
    <property type="match status" value="1"/>
</dbReference>
<keyword evidence="9" id="KW-1185">Reference proteome</keyword>
<dbReference type="Gene3D" id="1.10.533.10">
    <property type="entry name" value="Death Domain, Fas"/>
    <property type="match status" value="1"/>
</dbReference>
<dbReference type="SUPFAM" id="SSF47986">
    <property type="entry name" value="DEATH domain"/>
    <property type="match status" value="1"/>
</dbReference>
<dbReference type="GO" id="GO:0045087">
    <property type="term" value="P:innate immune response"/>
    <property type="evidence" value="ECO:0007669"/>
    <property type="project" value="UniProtKB-KW"/>
</dbReference>
<dbReference type="CDD" id="cd08330">
    <property type="entry name" value="CARD_ASC_NALP1"/>
    <property type="match status" value="1"/>
</dbReference>
<dbReference type="PANTHER" id="PTHR46985:SF2">
    <property type="entry name" value="APOPTOSIS-ASSOCIATED SPECK-LIKE PROTEIN CONTAINING A CARD"/>
    <property type="match status" value="1"/>
</dbReference>
<keyword evidence="5" id="KW-0395">Inflammatory response</keyword>
<evidence type="ECO:0000256" key="6">
    <source>
        <dbReference type="SAM" id="MobiDB-lite"/>
    </source>
</evidence>